<organism evidence="2 3">
    <name type="scientific">Penicillium chermesinum</name>
    <dbReference type="NCBI Taxonomy" id="63820"/>
    <lineage>
        <taxon>Eukaryota</taxon>
        <taxon>Fungi</taxon>
        <taxon>Dikarya</taxon>
        <taxon>Ascomycota</taxon>
        <taxon>Pezizomycotina</taxon>
        <taxon>Eurotiomycetes</taxon>
        <taxon>Eurotiomycetidae</taxon>
        <taxon>Eurotiales</taxon>
        <taxon>Aspergillaceae</taxon>
        <taxon>Penicillium</taxon>
    </lineage>
</organism>
<protein>
    <submittedName>
        <fullName evidence="2">Uncharacterized protein</fullName>
    </submittedName>
</protein>
<evidence type="ECO:0000313" key="3">
    <source>
        <dbReference type="Proteomes" id="UP001150941"/>
    </source>
</evidence>
<reference evidence="2" key="1">
    <citation type="submission" date="2022-11" db="EMBL/GenBank/DDBJ databases">
        <authorList>
            <person name="Petersen C."/>
        </authorList>
    </citation>
    <scope>NUCLEOTIDE SEQUENCE</scope>
    <source>
        <strain evidence="2">IBT 19713</strain>
    </source>
</reference>
<dbReference type="AlphaFoldDB" id="A0A9W9PGR2"/>
<keyword evidence="3" id="KW-1185">Reference proteome</keyword>
<name>A0A9W9PGR2_9EURO</name>
<feature type="region of interest" description="Disordered" evidence="1">
    <location>
        <begin position="32"/>
        <end position="112"/>
    </location>
</feature>
<dbReference type="EMBL" id="JAPQKS010000002">
    <property type="protein sequence ID" value="KAJ5246434.1"/>
    <property type="molecule type" value="Genomic_DNA"/>
</dbReference>
<accession>A0A9W9PGR2</accession>
<gene>
    <name evidence="2" type="ORF">N7468_001417</name>
</gene>
<reference evidence="2" key="2">
    <citation type="journal article" date="2023" name="IMA Fungus">
        <title>Comparative genomic study of the Penicillium genus elucidates a diverse pangenome and 15 lateral gene transfer events.</title>
        <authorList>
            <person name="Petersen C."/>
            <person name="Sorensen T."/>
            <person name="Nielsen M.R."/>
            <person name="Sondergaard T.E."/>
            <person name="Sorensen J.L."/>
            <person name="Fitzpatrick D.A."/>
            <person name="Frisvad J.C."/>
            <person name="Nielsen K.L."/>
        </authorList>
    </citation>
    <scope>NUCLEOTIDE SEQUENCE</scope>
    <source>
        <strain evidence="2">IBT 19713</strain>
    </source>
</reference>
<dbReference type="Proteomes" id="UP001150941">
    <property type="component" value="Unassembled WGS sequence"/>
</dbReference>
<sequence>MTVHIPEPLAVRPPAAWRTLYDRPPCRNWPLISHDRPGRGAPFTAAPNHHQSHSWPLQSAGLPSPAQLLQADAKDCLPAQSFPSANLRPRDWRPQRSLPGHPLPVTTPSLPS</sequence>
<dbReference type="RefSeq" id="XP_058333855.1">
    <property type="nucleotide sequence ID" value="XM_058470714.1"/>
</dbReference>
<evidence type="ECO:0000313" key="2">
    <source>
        <dbReference type="EMBL" id="KAJ5246434.1"/>
    </source>
</evidence>
<proteinExistence type="predicted"/>
<dbReference type="GeneID" id="83198017"/>
<evidence type="ECO:0000256" key="1">
    <source>
        <dbReference type="SAM" id="MobiDB-lite"/>
    </source>
</evidence>
<comment type="caution">
    <text evidence="2">The sequence shown here is derived from an EMBL/GenBank/DDBJ whole genome shotgun (WGS) entry which is preliminary data.</text>
</comment>